<organism evidence="2 3">
    <name type="scientific">Canna indica</name>
    <name type="common">Indian-shot</name>
    <dbReference type="NCBI Taxonomy" id="4628"/>
    <lineage>
        <taxon>Eukaryota</taxon>
        <taxon>Viridiplantae</taxon>
        <taxon>Streptophyta</taxon>
        <taxon>Embryophyta</taxon>
        <taxon>Tracheophyta</taxon>
        <taxon>Spermatophyta</taxon>
        <taxon>Magnoliopsida</taxon>
        <taxon>Liliopsida</taxon>
        <taxon>Zingiberales</taxon>
        <taxon>Cannaceae</taxon>
        <taxon>Canna</taxon>
    </lineage>
</organism>
<evidence type="ECO:0000313" key="3">
    <source>
        <dbReference type="Proteomes" id="UP001327560"/>
    </source>
</evidence>
<name>A0AAQ3L5T7_9LILI</name>
<sequence>MLLRRVHDLLSCLLSTDGRSSSRPVEDRATDCAASMLISNWLFKTRIKFSEITDLSNTLFDQLEEQFELLFSDKGRPALTDSYQEGLILLLRCCIAMLQFLEFDLSLVVDKCNILLSIFRRLFVPNLTFPHCSCNVGAGLNDVTRGVTDLIPLRCPNILIGSSEMNEETRRLMLSFFCRVLEVFMEEILMNCQIRKHFTMTDNVSSTTQKLFVSHGSYGGIYAIQEIISSHFLLSANDEWTFKRFINLLFGGEVEDVSELSLSTVLSLLGTRSTCFMPCMLEAHLVLWATKCIHMQRPEYDDEISCDEMMNFHLEAFELSVNVYVDYSTRLKFVNDTNGGSAQLCLPSKKLHFDSCIQPMTCNRLQHQMDCLADFCRFNSQGFLSESKEDIARKSFAYIKANCHVFDDMWQDEADLILKYIILNILSEENGKYMKSSNDNEIELDMYCFAAVVKLMSSSLLQIIRNLSKKAHLGGSKKVEDKSAYREYNHILDIISCFGKYDSDLFTKRILLDVIGANPAKHESIQMFAHFVSLLCYSFRRRIGFLWNNCITVMMTILRLLIFEEGTLDVFMSLVVKSKEIVVSRSVTEKFLTQVLDHRRPSYLVASNLQRIQMLYLREDPVCLVKDQQYIFCLDDSRKNQGKEQEGHSTSTTALKDSGEADSCNLENFTKCLPGHEKNISECDDLVDFIECKPGQLFIIQVFRSTPAVIRI</sequence>
<keyword evidence="3" id="KW-1185">Reference proteome</keyword>
<reference evidence="2 3" key="1">
    <citation type="submission" date="2023-10" db="EMBL/GenBank/DDBJ databases">
        <title>Chromosome-scale genome assembly provides insights into flower coloration mechanisms of Canna indica.</title>
        <authorList>
            <person name="Li C."/>
        </authorList>
    </citation>
    <scope>NUCLEOTIDE SEQUENCE [LARGE SCALE GENOMIC DNA]</scope>
    <source>
        <tissue evidence="2">Flower</tissue>
    </source>
</reference>
<feature type="domain" description="DUF7812" evidence="1">
    <location>
        <begin position="89"/>
        <end position="571"/>
    </location>
</feature>
<accession>A0AAQ3L5T7</accession>
<dbReference type="Proteomes" id="UP001327560">
    <property type="component" value="Chromosome 9"/>
</dbReference>
<evidence type="ECO:0000259" key="1">
    <source>
        <dbReference type="Pfam" id="PF25104"/>
    </source>
</evidence>
<dbReference type="AlphaFoldDB" id="A0AAQ3L5T7"/>
<proteinExistence type="predicted"/>
<dbReference type="PANTHER" id="PTHR36786">
    <property type="entry name" value="2-ISOPROPYLMALATE SYNTHASE"/>
    <property type="match status" value="1"/>
</dbReference>
<gene>
    <name evidence="2" type="ORF">Cni_G27543</name>
</gene>
<dbReference type="PANTHER" id="PTHR36786:SF1">
    <property type="entry name" value="2-ISOPROPYLMALATE SYNTHASE"/>
    <property type="match status" value="1"/>
</dbReference>
<dbReference type="EMBL" id="CP136898">
    <property type="protein sequence ID" value="WOL18746.1"/>
    <property type="molecule type" value="Genomic_DNA"/>
</dbReference>
<protein>
    <recommendedName>
        <fullName evidence="1">DUF7812 domain-containing protein</fullName>
    </recommendedName>
</protein>
<dbReference type="InterPro" id="IPR056714">
    <property type="entry name" value="DUF7812"/>
</dbReference>
<evidence type="ECO:0000313" key="2">
    <source>
        <dbReference type="EMBL" id="WOL18746.1"/>
    </source>
</evidence>
<dbReference type="Pfam" id="PF25104">
    <property type="entry name" value="DUF7812"/>
    <property type="match status" value="1"/>
</dbReference>